<evidence type="ECO:0000313" key="3">
    <source>
        <dbReference type="WBParaSite" id="nRc.2.0.1.t08313-RA"/>
    </source>
</evidence>
<accession>A0A915I2F5</accession>
<organism evidence="2 3">
    <name type="scientific">Romanomermis culicivorax</name>
    <name type="common">Nematode worm</name>
    <dbReference type="NCBI Taxonomy" id="13658"/>
    <lineage>
        <taxon>Eukaryota</taxon>
        <taxon>Metazoa</taxon>
        <taxon>Ecdysozoa</taxon>
        <taxon>Nematoda</taxon>
        <taxon>Enoplea</taxon>
        <taxon>Dorylaimia</taxon>
        <taxon>Mermithida</taxon>
        <taxon>Mermithoidea</taxon>
        <taxon>Mermithidae</taxon>
        <taxon>Romanomermis</taxon>
    </lineage>
</organism>
<proteinExistence type="predicted"/>
<dbReference type="InterPro" id="IPR058157">
    <property type="entry name" value="Spectrin_met"/>
</dbReference>
<sequence length="271" mass="31888">MIRDQVLQELMDKFSVLNNWLTNVGESNLFTMNDMGTNLPTAGDFLERHKILANDVRTRNIDFKDFMATADRPDIQPGDPQYEEVYTRTRDLKNRWEKFERLLENRIKLGEIYYEFHRKAAKLTSDMDSLDSLVKNLRDLDPYSQNQFENRWSTLNNDFQDLKRSANDFASQSHKSSDDGRLNIRGAQRCIDAILDDLGGRRVVVGHSWADAQTKMKKDKEIKQYWDNFVAECGKILDSQEVDYSFEVLRLQWQRQPIFLEMLLKNKTGEQ</sequence>
<reference evidence="3" key="1">
    <citation type="submission" date="2022-11" db="UniProtKB">
        <authorList>
            <consortium name="WormBaseParasite"/>
        </authorList>
    </citation>
    <scope>IDENTIFICATION</scope>
</reference>
<protein>
    <recommendedName>
        <fullName evidence="1">Spectrin repeats metazoan domain-containing protein</fullName>
    </recommendedName>
</protein>
<dbReference type="Pfam" id="PF25101">
    <property type="entry name" value="Spectrin_7"/>
    <property type="match status" value="1"/>
</dbReference>
<dbReference type="SUPFAM" id="SSF46966">
    <property type="entry name" value="Spectrin repeat"/>
    <property type="match status" value="1"/>
</dbReference>
<dbReference type="InterPro" id="IPR002017">
    <property type="entry name" value="Spectrin_repeat"/>
</dbReference>
<dbReference type="Proteomes" id="UP000887565">
    <property type="component" value="Unplaced"/>
</dbReference>
<keyword evidence="2" id="KW-1185">Reference proteome</keyword>
<evidence type="ECO:0000313" key="2">
    <source>
        <dbReference type="Proteomes" id="UP000887565"/>
    </source>
</evidence>
<dbReference type="Gene3D" id="1.20.58.60">
    <property type="match status" value="1"/>
</dbReference>
<feature type="domain" description="Spectrin repeats metazoan" evidence="1">
    <location>
        <begin position="119"/>
        <end position="215"/>
    </location>
</feature>
<dbReference type="WBParaSite" id="nRc.2.0.1.t08313-RA">
    <property type="protein sequence ID" value="nRc.2.0.1.t08313-RA"/>
    <property type="gene ID" value="nRc.2.0.1.g08313"/>
</dbReference>
<name>A0A915I2F5_ROMCU</name>
<dbReference type="Pfam" id="PF00435">
    <property type="entry name" value="Spectrin"/>
    <property type="match status" value="1"/>
</dbReference>
<dbReference type="AlphaFoldDB" id="A0A915I2F5"/>
<evidence type="ECO:0000259" key="1">
    <source>
        <dbReference type="Pfam" id="PF25101"/>
    </source>
</evidence>